<dbReference type="InterPro" id="IPR050905">
    <property type="entry name" value="Plant_NBS-LRR"/>
</dbReference>
<dbReference type="InterPro" id="IPR042197">
    <property type="entry name" value="Apaf_helical"/>
</dbReference>
<feature type="domain" description="Disease resistance protein winged helix" evidence="8">
    <location>
        <begin position="288"/>
        <end position="354"/>
    </location>
</feature>
<evidence type="ECO:0000259" key="8">
    <source>
        <dbReference type="Pfam" id="PF23559"/>
    </source>
</evidence>
<keyword evidence="3" id="KW-0677">Repeat</keyword>
<evidence type="ECO:0000256" key="3">
    <source>
        <dbReference type="ARBA" id="ARBA00022737"/>
    </source>
</evidence>
<keyword evidence="4" id="KW-0547">Nucleotide-binding</keyword>
<dbReference type="InterPro" id="IPR032675">
    <property type="entry name" value="LRR_dom_sf"/>
</dbReference>
<dbReference type="InterPro" id="IPR002182">
    <property type="entry name" value="NB-ARC"/>
</dbReference>
<evidence type="ECO:0000259" key="7">
    <source>
        <dbReference type="Pfam" id="PF00931"/>
    </source>
</evidence>
<dbReference type="InterPro" id="IPR001611">
    <property type="entry name" value="Leu-rich_rpt"/>
</dbReference>
<evidence type="ECO:0000256" key="5">
    <source>
        <dbReference type="ARBA" id="ARBA00022821"/>
    </source>
</evidence>
<dbReference type="GO" id="GO:0005524">
    <property type="term" value="F:ATP binding"/>
    <property type="evidence" value="ECO:0007669"/>
    <property type="project" value="UniProtKB-KW"/>
</dbReference>
<dbReference type="PANTHER" id="PTHR33463:SF220">
    <property type="entry name" value="NB-ARC DOMAIN-CONTAINING PROTEIN"/>
    <property type="match status" value="1"/>
</dbReference>
<comment type="caution">
    <text evidence="9">The sequence shown here is derived from an EMBL/GenBank/DDBJ whole genome shotgun (WGS) entry which is preliminary data.</text>
</comment>
<reference evidence="9 10" key="1">
    <citation type="journal article" date="2018" name="PLoS Genet.">
        <title>Population sequencing reveals clonal diversity and ancestral inbreeding in the grapevine cultivar Chardonnay.</title>
        <authorList>
            <person name="Roach M.J."/>
            <person name="Johnson D.L."/>
            <person name="Bohlmann J."/>
            <person name="van Vuuren H.J."/>
            <person name="Jones S.J."/>
            <person name="Pretorius I.S."/>
            <person name="Schmidt S.A."/>
            <person name="Borneman A.R."/>
        </authorList>
    </citation>
    <scope>NUCLEOTIDE SEQUENCE [LARGE SCALE GENOMIC DNA]</scope>
    <source>
        <strain evidence="10">cv. Chardonnay</strain>
        <tissue evidence="9">Leaf</tissue>
    </source>
</reference>
<dbReference type="Gene3D" id="1.10.10.10">
    <property type="entry name" value="Winged helix-like DNA-binding domain superfamily/Winged helix DNA-binding domain"/>
    <property type="match status" value="1"/>
</dbReference>
<dbReference type="GO" id="GO:0043531">
    <property type="term" value="F:ADP binding"/>
    <property type="evidence" value="ECO:0007669"/>
    <property type="project" value="InterPro"/>
</dbReference>
<dbReference type="Gene3D" id="3.80.10.10">
    <property type="entry name" value="Ribonuclease Inhibitor"/>
    <property type="match status" value="1"/>
</dbReference>
<evidence type="ECO:0000313" key="10">
    <source>
        <dbReference type="Proteomes" id="UP000288805"/>
    </source>
</evidence>
<dbReference type="Pfam" id="PF23559">
    <property type="entry name" value="WHD_DRP"/>
    <property type="match status" value="1"/>
</dbReference>
<protein>
    <submittedName>
        <fullName evidence="9">Putative disease resistance protein</fullName>
    </submittedName>
</protein>
<feature type="domain" description="NB-ARC" evidence="7">
    <location>
        <begin position="91"/>
        <end position="200"/>
    </location>
</feature>
<evidence type="ECO:0000256" key="4">
    <source>
        <dbReference type="ARBA" id="ARBA00022741"/>
    </source>
</evidence>
<dbReference type="SUPFAM" id="SSF52540">
    <property type="entry name" value="P-loop containing nucleoside triphosphate hydrolases"/>
    <property type="match status" value="1"/>
</dbReference>
<dbReference type="Gene3D" id="3.40.50.300">
    <property type="entry name" value="P-loop containing nucleotide triphosphate hydrolases"/>
    <property type="match status" value="1"/>
</dbReference>
<keyword evidence="2" id="KW-0433">Leucine-rich repeat</keyword>
<name>A0A438HI45_VITVI</name>
<evidence type="ECO:0000256" key="1">
    <source>
        <dbReference type="ARBA" id="ARBA00008894"/>
    </source>
</evidence>
<dbReference type="PANTHER" id="PTHR33463">
    <property type="entry name" value="NB-ARC DOMAIN-CONTAINING PROTEIN-RELATED"/>
    <property type="match status" value="1"/>
</dbReference>
<evidence type="ECO:0000313" key="9">
    <source>
        <dbReference type="EMBL" id="RVW84140.1"/>
    </source>
</evidence>
<dbReference type="Proteomes" id="UP000288805">
    <property type="component" value="Unassembled WGS sequence"/>
</dbReference>
<sequence length="691" mass="80172">MHGWLRAVQVMETEVEKILQNRDQEIQKKRLGTCPKNCWSSYKLGKIVTKKINAVTELKGKGHFDVVAERLPSAPVDERPMGKTGGLDLMFEKKKIQEVTLNKLPTEDDKWKSRSKEKAAEIFKLLKAKNFAILLDDMWERLNLFEVGIPDLNDQTKSKAVLTTRSEQVCNEMEFHKRIRVECLTPDEAFSLFRNKVGENVLNSHPDIKRLAKIVVEECKGLPLALIIIGRSMASRKTPQEWEQAIQVLKSYPAKFSGMGDQVFPILKFSYDHLDNDTVKSCFLYCSLFPEDHEIWNGNLIELWIGEGFLDKFANIYEARNQGEEIIRSLKLACLLEGDVLKGRCKMHDVIRDMTLWLSCDYGEEKHKTFVLEHVKLIEAYETVKWKEPQRISLWHSNINEELSVSPCFRYLKTLILRNSDMKSFPIGFFQFMPVIRVLDLSHNEKLVELPLEICRLESLEYLNLAFTRTKKMFSMILYIGRDIKEYEEGHVQISTGFIVVLQELECLQYLIEISITLHTVPAVQRFLSSQKLQKCIRHLVMNTCRGLKVVELPLSTLQRPSWLRFENCNDLECVKINMANEEKQGFSRGHISNSNFHNLVYVRIEGCRFLDLTWLIYAPSLERMLVFGSKEMEEIIGGDECGESEIEQQNLCIFSRLVALWLFKLPNLRSIYRWALPFPSLTNIVLVVQS</sequence>
<gene>
    <name evidence="9" type="primary">VvCHDp000291_53</name>
    <name evidence="9" type="ORF">CK203_053587</name>
</gene>
<dbReference type="FunFam" id="1.10.8.430:FF:000003">
    <property type="entry name" value="Probable disease resistance protein At5g66910"/>
    <property type="match status" value="1"/>
</dbReference>
<dbReference type="InterPro" id="IPR027417">
    <property type="entry name" value="P-loop_NTPase"/>
</dbReference>
<comment type="similarity">
    <text evidence="1">Belongs to the disease resistance NB-LRR family.</text>
</comment>
<accession>A0A438HI45</accession>
<dbReference type="AlphaFoldDB" id="A0A438HI45"/>
<dbReference type="InterPro" id="IPR058922">
    <property type="entry name" value="WHD_DRP"/>
</dbReference>
<evidence type="ECO:0000256" key="6">
    <source>
        <dbReference type="ARBA" id="ARBA00022840"/>
    </source>
</evidence>
<dbReference type="Pfam" id="PF13855">
    <property type="entry name" value="LRR_8"/>
    <property type="match status" value="1"/>
</dbReference>
<keyword evidence="6" id="KW-0067">ATP-binding</keyword>
<dbReference type="InterPro" id="IPR036388">
    <property type="entry name" value="WH-like_DNA-bd_sf"/>
</dbReference>
<dbReference type="Pfam" id="PF00931">
    <property type="entry name" value="NB-ARC"/>
    <property type="match status" value="1"/>
</dbReference>
<evidence type="ECO:0000256" key="2">
    <source>
        <dbReference type="ARBA" id="ARBA00022614"/>
    </source>
</evidence>
<dbReference type="GO" id="GO:0006952">
    <property type="term" value="P:defense response"/>
    <property type="evidence" value="ECO:0007669"/>
    <property type="project" value="UniProtKB-KW"/>
</dbReference>
<dbReference type="PRINTS" id="PR00364">
    <property type="entry name" value="DISEASERSIST"/>
</dbReference>
<dbReference type="FunFam" id="1.10.10.10:FF:000322">
    <property type="entry name" value="Probable disease resistance protein At1g63360"/>
    <property type="match status" value="1"/>
</dbReference>
<dbReference type="SUPFAM" id="SSF52058">
    <property type="entry name" value="L domain-like"/>
    <property type="match status" value="1"/>
</dbReference>
<dbReference type="Gene3D" id="1.10.8.430">
    <property type="entry name" value="Helical domain of apoptotic protease-activating factors"/>
    <property type="match status" value="1"/>
</dbReference>
<proteinExistence type="inferred from homology"/>
<dbReference type="EMBL" id="QGNW01000219">
    <property type="protein sequence ID" value="RVW84140.1"/>
    <property type="molecule type" value="Genomic_DNA"/>
</dbReference>
<organism evidence="9 10">
    <name type="scientific">Vitis vinifera</name>
    <name type="common">Grape</name>
    <dbReference type="NCBI Taxonomy" id="29760"/>
    <lineage>
        <taxon>Eukaryota</taxon>
        <taxon>Viridiplantae</taxon>
        <taxon>Streptophyta</taxon>
        <taxon>Embryophyta</taxon>
        <taxon>Tracheophyta</taxon>
        <taxon>Spermatophyta</taxon>
        <taxon>Magnoliopsida</taxon>
        <taxon>eudicotyledons</taxon>
        <taxon>Gunneridae</taxon>
        <taxon>Pentapetalae</taxon>
        <taxon>rosids</taxon>
        <taxon>Vitales</taxon>
        <taxon>Vitaceae</taxon>
        <taxon>Viteae</taxon>
        <taxon>Vitis</taxon>
    </lineage>
</organism>
<keyword evidence="5" id="KW-0611">Plant defense</keyword>